<protein>
    <submittedName>
        <fullName evidence="2">Uncharacterized protein</fullName>
    </submittedName>
</protein>
<name>A0A517PL92_9PLAN</name>
<feature type="transmembrane region" description="Helical" evidence="1">
    <location>
        <begin position="146"/>
        <end position="171"/>
    </location>
</feature>
<evidence type="ECO:0000313" key="3">
    <source>
        <dbReference type="Proteomes" id="UP000320421"/>
    </source>
</evidence>
<dbReference type="EMBL" id="CP036266">
    <property type="protein sequence ID" value="QDT20136.1"/>
    <property type="molecule type" value="Genomic_DNA"/>
</dbReference>
<reference evidence="2 3" key="1">
    <citation type="submission" date="2019-02" db="EMBL/GenBank/DDBJ databases">
        <title>Deep-cultivation of Planctomycetes and their phenomic and genomic characterization uncovers novel biology.</title>
        <authorList>
            <person name="Wiegand S."/>
            <person name="Jogler M."/>
            <person name="Boedeker C."/>
            <person name="Pinto D."/>
            <person name="Vollmers J."/>
            <person name="Rivas-Marin E."/>
            <person name="Kohn T."/>
            <person name="Peeters S.H."/>
            <person name="Heuer A."/>
            <person name="Rast P."/>
            <person name="Oberbeckmann S."/>
            <person name="Bunk B."/>
            <person name="Jeske O."/>
            <person name="Meyerdierks A."/>
            <person name="Storesund J.E."/>
            <person name="Kallscheuer N."/>
            <person name="Luecker S."/>
            <person name="Lage O.M."/>
            <person name="Pohl T."/>
            <person name="Merkel B.J."/>
            <person name="Hornburger P."/>
            <person name="Mueller R.-W."/>
            <person name="Bruemmer F."/>
            <person name="Labrenz M."/>
            <person name="Spormann A.M."/>
            <person name="Op den Camp H."/>
            <person name="Overmann J."/>
            <person name="Amann R."/>
            <person name="Jetten M.S.M."/>
            <person name="Mascher T."/>
            <person name="Medema M.H."/>
            <person name="Devos D.P."/>
            <person name="Kaster A.-K."/>
            <person name="Ovreas L."/>
            <person name="Rohde M."/>
            <person name="Galperin M.Y."/>
            <person name="Jogler C."/>
        </authorList>
    </citation>
    <scope>NUCLEOTIDE SEQUENCE [LARGE SCALE GENOMIC DNA]</scope>
    <source>
        <strain evidence="2 3">HG66A1</strain>
    </source>
</reference>
<evidence type="ECO:0000256" key="1">
    <source>
        <dbReference type="SAM" id="Phobius"/>
    </source>
</evidence>
<keyword evidence="1" id="KW-0472">Membrane</keyword>
<feature type="transmembrane region" description="Helical" evidence="1">
    <location>
        <begin position="85"/>
        <end position="108"/>
    </location>
</feature>
<sequence length="176" mass="19263">MAIYDSTDHKLGDYLLGRATGYYDNTYSSLGAEHYRHEQKQRDEALSMTYRPSRSGPGIFDDAFAEAGDFGSEWAETIIEYISGAFTWVPAWTGTVLKLICVFLFLVAGVQYEFTGWGLLLVAGSGWFAPRITAGLLKMTLSLSLSLVYLAFILLVAALVLGLTGGAFYLLGVLFA</sequence>
<organism evidence="2 3">
    <name type="scientific">Gimesia chilikensis</name>
    <dbReference type="NCBI Taxonomy" id="2605989"/>
    <lineage>
        <taxon>Bacteria</taxon>
        <taxon>Pseudomonadati</taxon>
        <taxon>Planctomycetota</taxon>
        <taxon>Planctomycetia</taxon>
        <taxon>Planctomycetales</taxon>
        <taxon>Planctomycetaceae</taxon>
        <taxon>Gimesia</taxon>
    </lineage>
</organism>
<keyword evidence="1" id="KW-1133">Transmembrane helix</keyword>
<accession>A0A517PL92</accession>
<dbReference type="AlphaFoldDB" id="A0A517PL92"/>
<feature type="transmembrane region" description="Helical" evidence="1">
    <location>
        <begin position="114"/>
        <end position="134"/>
    </location>
</feature>
<dbReference type="OrthoDB" id="303440at2"/>
<gene>
    <name evidence="2" type="ORF">HG66A1_19210</name>
</gene>
<evidence type="ECO:0000313" key="2">
    <source>
        <dbReference type="EMBL" id="QDT20136.1"/>
    </source>
</evidence>
<keyword evidence="1" id="KW-0812">Transmembrane</keyword>
<dbReference type="Proteomes" id="UP000320421">
    <property type="component" value="Chromosome"/>
</dbReference>
<proteinExistence type="predicted"/>
<keyword evidence="3" id="KW-1185">Reference proteome</keyword>
<dbReference type="RefSeq" id="WP_145182529.1">
    <property type="nucleotide sequence ID" value="NZ_CP036266.1"/>
</dbReference>